<feature type="compositionally biased region" description="Basic and acidic residues" evidence="1">
    <location>
        <begin position="142"/>
        <end position="151"/>
    </location>
</feature>
<feature type="region of interest" description="Disordered" evidence="1">
    <location>
        <begin position="560"/>
        <end position="583"/>
    </location>
</feature>
<organism evidence="2 3">
    <name type="scientific">Jimgerdemannia flammicorona</name>
    <dbReference type="NCBI Taxonomy" id="994334"/>
    <lineage>
        <taxon>Eukaryota</taxon>
        <taxon>Fungi</taxon>
        <taxon>Fungi incertae sedis</taxon>
        <taxon>Mucoromycota</taxon>
        <taxon>Mucoromycotina</taxon>
        <taxon>Endogonomycetes</taxon>
        <taxon>Endogonales</taxon>
        <taxon>Endogonaceae</taxon>
        <taxon>Jimgerdemannia</taxon>
    </lineage>
</organism>
<sequence>MDFVSAAKPPCLHGSPVLQLATGLRLLRVDGLRLRCKLLVVRLLIDAQEGGRISDFWKRVMHSTKLDDIEKNTALEIRMFQAQHHIAVANRMLVGNDSNAIQIRKNIVEDSIAVSNKRRIVDAGADVDSIHPTKKQTLGEMPRVRADKAEVLSDSSDSESDDNGSMSPCEAIVKTKKALARKRSNREPREEKENDELWAPFKLSFSRMRPDEKWTLKSGKVVEDIMFAYGEKLKEESLIHSWILDLSDTRVQDLFTKEEWEEVRTHNMPKIPKVPKELAKHMVSYATKDDVRALRKKVLQSWLDPDVEYDPAKHDVFQYIHVVYERLCTWYEQKPSSLEEHHLENWYNVNLWSLIFDRCFEQLGVVVCISVRELIGYVFLLRGESCSIASSERKNEKRTLSIRKKIGRRGDGIFRERNGRNEFGAIEAAGKFDGQTSTKWLKESFKTPKVMHDMLVQLAGAVKNDPSSIRQLRTIGWLHFGLHAQMLDMDCANGRVCRLFRRELHHVGQGLNRDEIAATLGLLTAVLQSRYIIEEVYNVIKIPKDLNEEESLLDIIDKIGSSPESPTRKTLLLPPSTHTPKKK</sequence>
<comment type="caution">
    <text evidence="2">The sequence shown here is derived from an EMBL/GenBank/DDBJ whole genome shotgun (WGS) entry which is preliminary data.</text>
</comment>
<feature type="region of interest" description="Disordered" evidence="1">
    <location>
        <begin position="131"/>
        <end position="170"/>
    </location>
</feature>
<dbReference type="Proteomes" id="UP000268093">
    <property type="component" value="Unassembled WGS sequence"/>
</dbReference>
<evidence type="ECO:0000256" key="1">
    <source>
        <dbReference type="SAM" id="MobiDB-lite"/>
    </source>
</evidence>
<evidence type="ECO:0000313" key="3">
    <source>
        <dbReference type="Proteomes" id="UP000268093"/>
    </source>
</evidence>
<dbReference type="EMBL" id="RBNI01007383">
    <property type="protein sequence ID" value="RUP45379.1"/>
    <property type="molecule type" value="Genomic_DNA"/>
</dbReference>
<proteinExistence type="predicted"/>
<protein>
    <submittedName>
        <fullName evidence="2">Uncharacterized protein</fullName>
    </submittedName>
</protein>
<reference evidence="2 3" key="1">
    <citation type="journal article" date="2018" name="New Phytol.">
        <title>Phylogenomics of Endogonaceae and evolution of mycorrhizas within Mucoromycota.</title>
        <authorList>
            <person name="Chang Y."/>
            <person name="Desiro A."/>
            <person name="Na H."/>
            <person name="Sandor L."/>
            <person name="Lipzen A."/>
            <person name="Clum A."/>
            <person name="Barry K."/>
            <person name="Grigoriev I.V."/>
            <person name="Martin F.M."/>
            <person name="Stajich J.E."/>
            <person name="Smith M.E."/>
            <person name="Bonito G."/>
            <person name="Spatafora J.W."/>
        </authorList>
    </citation>
    <scope>NUCLEOTIDE SEQUENCE [LARGE SCALE GENOMIC DNA]</scope>
    <source>
        <strain evidence="2 3">GMNB39</strain>
    </source>
</reference>
<dbReference type="OrthoDB" id="2447334at2759"/>
<name>A0A433D3G7_9FUNG</name>
<dbReference type="AlphaFoldDB" id="A0A433D3G7"/>
<gene>
    <name evidence="2" type="ORF">BC936DRAFT_148253</name>
</gene>
<evidence type="ECO:0000313" key="2">
    <source>
        <dbReference type="EMBL" id="RUP45379.1"/>
    </source>
</evidence>
<keyword evidence="3" id="KW-1185">Reference proteome</keyword>
<accession>A0A433D3G7</accession>